<dbReference type="PANTHER" id="PTHR30349:SF64">
    <property type="entry name" value="PROPHAGE INTEGRASE INTD-RELATED"/>
    <property type="match status" value="1"/>
</dbReference>
<evidence type="ECO:0000313" key="6">
    <source>
        <dbReference type="EMBL" id="RBP74060.1"/>
    </source>
</evidence>
<comment type="similarity">
    <text evidence="1">Belongs to the 'phage' integrase family.</text>
</comment>
<evidence type="ECO:0000313" key="9">
    <source>
        <dbReference type="Proteomes" id="UP000253065"/>
    </source>
</evidence>
<protein>
    <submittedName>
        <fullName evidence="7">Integrase</fullName>
    </submittedName>
</protein>
<evidence type="ECO:0000313" key="7">
    <source>
        <dbReference type="EMBL" id="RCW34809.1"/>
    </source>
</evidence>
<dbReference type="Gene3D" id="1.10.150.130">
    <property type="match status" value="1"/>
</dbReference>
<keyword evidence="2" id="KW-0229">DNA integration</keyword>
<dbReference type="InterPro" id="IPR022000">
    <property type="entry name" value="Min27-like_integrase_DNA_bind"/>
</dbReference>
<evidence type="ECO:0000256" key="3">
    <source>
        <dbReference type="ARBA" id="ARBA00023125"/>
    </source>
</evidence>
<dbReference type="SUPFAM" id="SSF56349">
    <property type="entry name" value="DNA breaking-rejoining enzymes"/>
    <property type="match status" value="1"/>
</dbReference>
<dbReference type="Proteomes" id="UP000253065">
    <property type="component" value="Unassembled WGS sequence"/>
</dbReference>
<feature type="domain" description="Tyr recombinase" evidence="5">
    <location>
        <begin position="195"/>
        <end position="402"/>
    </location>
</feature>
<reference evidence="7 8" key="1">
    <citation type="submission" date="2018-07" db="EMBL/GenBank/DDBJ databases">
        <title>Freshwater and sediment microbial communities from various areas in North America, analyzing microbe dynamics in response to fracking.</title>
        <authorList>
            <person name="Lamendella R."/>
        </authorList>
    </citation>
    <scope>NUCLEOTIDE SEQUENCE [LARGE SCALE GENOMIC DNA]</scope>
    <source>
        <strain evidence="7 8">114E</strain>
        <strain evidence="6 9">114E_o</strain>
    </source>
</reference>
<dbReference type="InterPro" id="IPR010998">
    <property type="entry name" value="Integrase_recombinase_N"/>
</dbReference>
<keyword evidence="9" id="KW-1185">Reference proteome</keyword>
<evidence type="ECO:0000313" key="8">
    <source>
        <dbReference type="Proteomes" id="UP000252795"/>
    </source>
</evidence>
<dbReference type="EMBL" id="QNSA01000005">
    <property type="protein sequence ID" value="RBP74060.1"/>
    <property type="molecule type" value="Genomic_DNA"/>
</dbReference>
<evidence type="ECO:0000256" key="4">
    <source>
        <dbReference type="ARBA" id="ARBA00023172"/>
    </source>
</evidence>
<accession>A0A368V179</accession>
<gene>
    <name evidence="7" type="ORF">DET51_105185</name>
    <name evidence="6" type="ORF">DET64_105186</name>
</gene>
<dbReference type="Pfam" id="PF00589">
    <property type="entry name" value="Phage_integrase"/>
    <property type="match status" value="1"/>
</dbReference>
<dbReference type="AlphaFoldDB" id="A0A368V179"/>
<dbReference type="GO" id="GO:0003677">
    <property type="term" value="F:DNA binding"/>
    <property type="evidence" value="ECO:0007669"/>
    <property type="project" value="UniProtKB-KW"/>
</dbReference>
<dbReference type="GO" id="GO:0006310">
    <property type="term" value="P:DNA recombination"/>
    <property type="evidence" value="ECO:0007669"/>
    <property type="project" value="UniProtKB-KW"/>
</dbReference>
<dbReference type="Pfam" id="PF12167">
    <property type="entry name" value="Arm-DNA-bind_2"/>
    <property type="match status" value="1"/>
</dbReference>
<keyword evidence="3" id="KW-0238">DNA-binding</keyword>
<dbReference type="Gene3D" id="1.10.443.10">
    <property type="entry name" value="Intergrase catalytic core"/>
    <property type="match status" value="1"/>
</dbReference>
<dbReference type="InterPro" id="IPR011010">
    <property type="entry name" value="DNA_brk_join_enz"/>
</dbReference>
<evidence type="ECO:0000256" key="2">
    <source>
        <dbReference type="ARBA" id="ARBA00022908"/>
    </source>
</evidence>
<keyword evidence="4" id="KW-0233">DNA recombination</keyword>
<dbReference type="GO" id="GO:0015074">
    <property type="term" value="P:DNA integration"/>
    <property type="evidence" value="ECO:0007669"/>
    <property type="project" value="UniProtKB-KW"/>
</dbReference>
<dbReference type="RefSeq" id="WP_220150689.1">
    <property type="nucleotide sequence ID" value="NZ_QNSA01000005.1"/>
</dbReference>
<dbReference type="InterPro" id="IPR013762">
    <property type="entry name" value="Integrase-like_cat_sf"/>
</dbReference>
<dbReference type="CDD" id="cd01189">
    <property type="entry name" value="INT_ICEBs1_C_like"/>
    <property type="match status" value="1"/>
</dbReference>
<sequence>MTLPKGLEKLPKGVEIHGKQLRISFMFAGKRCREPLKGIAKIDKRTIAYADNKLKVIKTEIKEGRFDYATHFPDSKRAALFSGWGGPDMGKLVTDGVKEWLAVQEKKKAASTFRGYKSKAQHVLTKWPHRRIADIPKSEIELFQAELLNQGLSPKTVNDTFTVVRGVWSSAFEDGIIRTNPLDRIPNVERDETDDYADPFTLQELERIQSVKTMRQQDINMIMFASWCGLSVSELIALSWDDVDTVDWVIHVRRARVDGEFKVPKERARIRRVELIEPAKYWLKRQQASTFMLPPVIIQVKQRDNVTVKDDTLRLVFRNGLSNLAWNDGSLRRWFKGHLARAKVRHRGPNQCRHTFASQMLSNFVSLEWVARQLGHTDTTMVKKHYGRWIHTDTPNMADQVSKMLGYETDKGGQKTPSSAPFLPQK</sequence>
<dbReference type="PROSITE" id="PS51898">
    <property type="entry name" value="TYR_RECOMBINASE"/>
    <property type="match status" value="1"/>
</dbReference>
<dbReference type="EMBL" id="QPJB01000005">
    <property type="protein sequence ID" value="RCW34809.1"/>
    <property type="molecule type" value="Genomic_DNA"/>
</dbReference>
<evidence type="ECO:0000259" key="5">
    <source>
        <dbReference type="PROSITE" id="PS51898"/>
    </source>
</evidence>
<dbReference type="Proteomes" id="UP000252795">
    <property type="component" value="Unassembled WGS sequence"/>
</dbReference>
<comment type="caution">
    <text evidence="7">The sequence shown here is derived from an EMBL/GenBank/DDBJ whole genome shotgun (WGS) entry which is preliminary data.</text>
</comment>
<dbReference type="InterPro" id="IPR002104">
    <property type="entry name" value="Integrase_catalytic"/>
</dbReference>
<dbReference type="InterPro" id="IPR050090">
    <property type="entry name" value="Tyrosine_recombinase_XerCD"/>
</dbReference>
<name>A0A368V179_MARNT</name>
<dbReference type="PANTHER" id="PTHR30349">
    <property type="entry name" value="PHAGE INTEGRASE-RELATED"/>
    <property type="match status" value="1"/>
</dbReference>
<organism evidence="7 8">
    <name type="scientific">Marinobacter nauticus</name>
    <name type="common">Marinobacter hydrocarbonoclasticus</name>
    <name type="synonym">Marinobacter aquaeolei</name>
    <dbReference type="NCBI Taxonomy" id="2743"/>
    <lineage>
        <taxon>Bacteria</taxon>
        <taxon>Pseudomonadati</taxon>
        <taxon>Pseudomonadota</taxon>
        <taxon>Gammaproteobacteria</taxon>
        <taxon>Pseudomonadales</taxon>
        <taxon>Marinobacteraceae</taxon>
        <taxon>Marinobacter</taxon>
    </lineage>
</organism>
<proteinExistence type="inferred from homology"/>
<evidence type="ECO:0000256" key="1">
    <source>
        <dbReference type="ARBA" id="ARBA00008857"/>
    </source>
</evidence>